<dbReference type="EMBL" id="JAMXIB010000008">
    <property type="protein sequence ID" value="MCO5725408.1"/>
    <property type="molecule type" value="Genomic_DNA"/>
</dbReference>
<sequence length="226" mass="24933">MKYFHSLLIVLALSLTSCGSSVKVLSSWKGEPGTIEKFKQKNVLVIARTADNQARTAFESEIVKGMTERGIKATESYKKVPRLNPQREVSEERAQQVLEMIQSEGFDAIVLTTVKDKQQTTQTTTSGVSVGMGYGAYYPGHYGGFNSYYRYPYAYGPYYSAGGYIPTGSTTTTFTTYVLETVGYNLDEAEEDQLVFVVTSELSDPKDAYKAAEKYVAKISEALGGE</sequence>
<dbReference type="RefSeq" id="WP_252741776.1">
    <property type="nucleotide sequence ID" value="NZ_JAMXIB010000008.1"/>
</dbReference>
<accession>A0ABT1B1D6</accession>
<proteinExistence type="predicted"/>
<dbReference type="Proteomes" id="UP001206312">
    <property type="component" value="Unassembled WGS sequence"/>
</dbReference>
<reference evidence="2 3" key="1">
    <citation type="submission" date="2022-06" db="EMBL/GenBank/DDBJ databases">
        <authorList>
            <person name="Xuan X."/>
        </authorList>
    </citation>
    <scope>NUCLEOTIDE SEQUENCE [LARGE SCALE GENOMIC DNA]</scope>
    <source>
        <strain evidence="2 3">2V75</strain>
    </source>
</reference>
<evidence type="ECO:0000256" key="1">
    <source>
        <dbReference type="SAM" id="SignalP"/>
    </source>
</evidence>
<keyword evidence="3" id="KW-1185">Reference proteome</keyword>
<feature type="signal peptide" evidence="1">
    <location>
        <begin position="1"/>
        <end position="22"/>
    </location>
</feature>
<organism evidence="2 3">
    <name type="scientific">Robiginitalea marina</name>
    <dbReference type="NCBI Taxonomy" id="2954105"/>
    <lineage>
        <taxon>Bacteria</taxon>
        <taxon>Pseudomonadati</taxon>
        <taxon>Bacteroidota</taxon>
        <taxon>Flavobacteriia</taxon>
        <taxon>Flavobacteriales</taxon>
        <taxon>Flavobacteriaceae</taxon>
        <taxon>Robiginitalea</taxon>
    </lineage>
</organism>
<name>A0ABT1B1D6_9FLAO</name>
<evidence type="ECO:0000313" key="3">
    <source>
        <dbReference type="Proteomes" id="UP001206312"/>
    </source>
</evidence>
<feature type="chain" id="PRO_5045169850" description="DUF4136 domain-containing protein" evidence="1">
    <location>
        <begin position="23"/>
        <end position="226"/>
    </location>
</feature>
<comment type="caution">
    <text evidence="2">The sequence shown here is derived from an EMBL/GenBank/DDBJ whole genome shotgun (WGS) entry which is preliminary data.</text>
</comment>
<protein>
    <recommendedName>
        <fullName evidence="4">DUF4136 domain-containing protein</fullName>
    </recommendedName>
</protein>
<dbReference type="PROSITE" id="PS51257">
    <property type="entry name" value="PROKAR_LIPOPROTEIN"/>
    <property type="match status" value="1"/>
</dbReference>
<evidence type="ECO:0008006" key="4">
    <source>
        <dbReference type="Google" id="ProtNLM"/>
    </source>
</evidence>
<gene>
    <name evidence="2" type="ORF">NG653_11105</name>
</gene>
<evidence type="ECO:0000313" key="2">
    <source>
        <dbReference type="EMBL" id="MCO5725408.1"/>
    </source>
</evidence>
<keyword evidence="1" id="KW-0732">Signal</keyword>